<dbReference type="AlphaFoldDB" id="A0A7C9HU82"/>
<proteinExistence type="predicted"/>
<evidence type="ECO:0000259" key="5">
    <source>
        <dbReference type="PROSITE" id="PS50110"/>
    </source>
</evidence>
<evidence type="ECO:0000313" key="7">
    <source>
        <dbReference type="Proteomes" id="UP000483286"/>
    </source>
</evidence>
<dbReference type="InterPro" id="IPR016032">
    <property type="entry name" value="Sig_transdc_resp-reg_C-effctor"/>
</dbReference>
<sequence length="214" mass="23184">MIRLALVDDQTIVRQGLRSMLDLAPDIEVVAEADDGLTALQLMGQVQPDVVLLDIRMPRLDGLGLLRRWGAEGWVPPTLILTTFDDDDLLFDCVQAGARGYLLKDVSIEVLLQAVRSVAAGGRWLQPAVTARTIKGLGSLPSPSNSALREDAKLTAKEGEVLRLLAGGYSNKEIAQMLHTTEGTVKSYVSSVLSKLGTRDRTRAVLKALERGLL</sequence>
<dbReference type="SUPFAM" id="SSF52172">
    <property type="entry name" value="CheY-like"/>
    <property type="match status" value="1"/>
</dbReference>
<evidence type="ECO:0000256" key="2">
    <source>
        <dbReference type="ARBA" id="ARBA00023125"/>
    </source>
</evidence>
<dbReference type="Proteomes" id="UP000483286">
    <property type="component" value="Unassembled WGS sequence"/>
</dbReference>
<accession>A0A7C9HU82</accession>
<keyword evidence="2" id="KW-0238">DNA-binding</keyword>
<dbReference type="InterPro" id="IPR039420">
    <property type="entry name" value="WalR-like"/>
</dbReference>
<dbReference type="InterPro" id="IPR000792">
    <property type="entry name" value="Tscrpt_reg_LuxR_C"/>
</dbReference>
<dbReference type="GO" id="GO:0000160">
    <property type="term" value="P:phosphorelay signal transduction system"/>
    <property type="evidence" value="ECO:0007669"/>
    <property type="project" value="InterPro"/>
</dbReference>
<feature type="domain" description="Response regulatory" evidence="5">
    <location>
        <begin position="3"/>
        <end position="119"/>
    </location>
</feature>
<dbReference type="InterPro" id="IPR001789">
    <property type="entry name" value="Sig_transdc_resp-reg_receiver"/>
</dbReference>
<dbReference type="GO" id="GO:0006355">
    <property type="term" value="P:regulation of DNA-templated transcription"/>
    <property type="evidence" value="ECO:0007669"/>
    <property type="project" value="InterPro"/>
</dbReference>
<dbReference type="EMBL" id="WQLB01000044">
    <property type="protein sequence ID" value="MVN89134.1"/>
    <property type="molecule type" value="Genomic_DNA"/>
</dbReference>
<dbReference type="CDD" id="cd06170">
    <property type="entry name" value="LuxR_C_like"/>
    <property type="match status" value="1"/>
</dbReference>
<dbReference type="InterPro" id="IPR058245">
    <property type="entry name" value="NreC/VraR/RcsB-like_REC"/>
</dbReference>
<reference evidence="6 7" key="1">
    <citation type="submission" date="2019-12" db="EMBL/GenBank/DDBJ databases">
        <title>Deinococcus sp. HMF7620 Genome sequencing and assembly.</title>
        <authorList>
            <person name="Kang H."/>
            <person name="Kim H."/>
            <person name="Joh K."/>
        </authorList>
    </citation>
    <scope>NUCLEOTIDE SEQUENCE [LARGE SCALE GENOMIC DNA]</scope>
    <source>
        <strain evidence="6 7">HMF7620</strain>
    </source>
</reference>
<dbReference type="GO" id="GO:0003677">
    <property type="term" value="F:DNA binding"/>
    <property type="evidence" value="ECO:0007669"/>
    <property type="project" value="UniProtKB-KW"/>
</dbReference>
<protein>
    <submittedName>
        <fullName evidence="6">Response regulator</fullName>
    </submittedName>
</protein>
<dbReference type="PRINTS" id="PR00038">
    <property type="entry name" value="HTHLUXR"/>
</dbReference>
<dbReference type="SMART" id="SM00448">
    <property type="entry name" value="REC"/>
    <property type="match status" value="1"/>
</dbReference>
<evidence type="ECO:0000256" key="1">
    <source>
        <dbReference type="ARBA" id="ARBA00022553"/>
    </source>
</evidence>
<dbReference type="Pfam" id="PF00072">
    <property type="entry name" value="Response_reg"/>
    <property type="match status" value="1"/>
</dbReference>
<name>A0A7C9HU82_9DEIO</name>
<keyword evidence="7" id="KW-1185">Reference proteome</keyword>
<evidence type="ECO:0000256" key="3">
    <source>
        <dbReference type="PROSITE-ProRule" id="PRU00169"/>
    </source>
</evidence>
<dbReference type="Gene3D" id="3.40.50.2300">
    <property type="match status" value="1"/>
</dbReference>
<feature type="modified residue" description="4-aspartylphosphate" evidence="3">
    <location>
        <position position="54"/>
    </location>
</feature>
<dbReference type="Pfam" id="PF00196">
    <property type="entry name" value="GerE"/>
    <property type="match status" value="1"/>
</dbReference>
<keyword evidence="1 3" id="KW-0597">Phosphoprotein</keyword>
<dbReference type="PROSITE" id="PS50043">
    <property type="entry name" value="HTH_LUXR_2"/>
    <property type="match status" value="1"/>
</dbReference>
<dbReference type="PANTHER" id="PTHR43214:SF43">
    <property type="entry name" value="TWO-COMPONENT RESPONSE REGULATOR"/>
    <property type="match status" value="1"/>
</dbReference>
<dbReference type="InterPro" id="IPR011006">
    <property type="entry name" value="CheY-like_superfamily"/>
</dbReference>
<feature type="domain" description="HTH luxR-type" evidence="4">
    <location>
        <begin position="147"/>
        <end position="212"/>
    </location>
</feature>
<organism evidence="6 7">
    <name type="scientific">Deinococcus arboris</name>
    <dbReference type="NCBI Taxonomy" id="2682977"/>
    <lineage>
        <taxon>Bacteria</taxon>
        <taxon>Thermotogati</taxon>
        <taxon>Deinococcota</taxon>
        <taxon>Deinococci</taxon>
        <taxon>Deinococcales</taxon>
        <taxon>Deinococcaceae</taxon>
        <taxon>Deinococcus</taxon>
    </lineage>
</organism>
<dbReference type="PROSITE" id="PS50110">
    <property type="entry name" value="RESPONSE_REGULATORY"/>
    <property type="match status" value="1"/>
</dbReference>
<dbReference type="SUPFAM" id="SSF46894">
    <property type="entry name" value="C-terminal effector domain of the bipartite response regulators"/>
    <property type="match status" value="1"/>
</dbReference>
<evidence type="ECO:0000313" key="6">
    <source>
        <dbReference type="EMBL" id="MVN89134.1"/>
    </source>
</evidence>
<dbReference type="CDD" id="cd17535">
    <property type="entry name" value="REC_NarL-like"/>
    <property type="match status" value="1"/>
</dbReference>
<gene>
    <name evidence="6" type="ORF">GO986_20560</name>
</gene>
<evidence type="ECO:0000259" key="4">
    <source>
        <dbReference type="PROSITE" id="PS50043"/>
    </source>
</evidence>
<comment type="caution">
    <text evidence="6">The sequence shown here is derived from an EMBL/GenBank/DDBJ whole genome shotgun (WGS) entry which is preliminary data.</text>
</comment>
<dbReference type="SMART" id="SM00421">
    <property type="entry name" value="HTH_LUXR"/>
    <property type="match status" value="1"/>
</dbReference>
<dbReference type="PANTHER" id="PTHR43214">
    <property type="entry name" value="TWO-COMPONENT RESPONSE REGULATOR"/>
    <property type="match status" value="1"/>
</dbReference>